<dbReference type="OrthoDB" id="9156443at2"/>
<dbReference type="RefSeq" id="WP_099862869.1">
    <property type="nucleotide sequence ID" value="NZ_PEOG01000050.1"/>
</dbReference>
<name>A0A2G9C6E0_9BURK</name>
<proteinExistence type="predicted"/>
<keyword evidence="2" id="KW-1185">Reference proteome</keyword>
<comment type="caution">
    <text evidence="1">The sequence shown here is derived from an EMBL/GenBank/DDBJ whole genome shotgun (WGS) entry which is preliminary data.</text>
</comment>
<organism evidence="1 2">
    <name type="scientific">Roseateles chitinivorans</name>
    <dbReference type="NCBI Taxonomy" id="2917965"/>
    <lineage>
        <taxon>Bacteria</taxon>
        <taxon>Pseudomonadati</taxon>
        <taxon>Pseudomonadota</taxon>
        <taxon>Betaproteobacteria</taxon>
        <taxon>Burkholderiales</taxon>
        <taxon>Sphaerotilaceae</taxon>
        <taxon>Roseateles</taxon>
    </lineage>
</organism>
<accession>A0A2G9C6E0</accession>
<reference evidence="1 2" key="1">
    <citation type="submission" date="2017-11" db="EMBL/GenBank/DDBJ databases">
        <title>Draft genome sequence of Mitsuaria sp. HWN-4.</title>
        <authorList>
            <person name="Gundlapally S.R."/>
        </authorList>
    </citation>
    <scope>NUCLEOTIDE SEQUENCE [LARGE SCALE GENOMIC DNA]</scope>
    <source>
        <strain evidence="1 2">HWN-4</strain>
    </source>
</reference>
<dbReference type="AlphaFoldDB" id="A0A2G9C6E0"/>
<protein>
    <recommendedName>
        <fullName evidence="3">CopG family transcriptional regulator</fullName>
    </recommendedName>
</protein>
<gene>
    <name evidence="1" type="ORF">CS062_17420</name>
</gene>
<dbReference type="Proteomes" id="UP000231501">
    <property type="component" value="Unassembled WGS sequence"/>
</dbReference>
<dbReference type="EMBL" id="PEOG01000050">
    <property type="protein sequence ID" value="PIM51905.1"/>
    <property type="molecule type" value="Genomic_DNA"/>
</dbReference>
<sequence length="90" mass="10034">MNDDEVLFSRSGRTDPGGKLVARLDVPVSQETEEAVIAMATLTGMTKSEFVRHILERALFGEFNVMRRSVGAQARIGRWDQSRDAAREPV</sequence>
<evidence type="ECO:0008006" key="3">
    <source>
        <dbReference type="Google" id="ProtNLM"/>
    </source>
</evidence>
<evidence type="ECO:0000313" key="2">
    <source>
        <dbReference type="Proteomes" id="UP000231501"/>
    </source>
</evidence>
<evidence type="ECO:0000313" key="1">
    <source>
        <dbReference type="EMBL" id="PIM51905.1"/>
    </source>
</evidence>